<name>A0A1Y2FTA2_PROLT</name>
<gene>
    <name evidence="3" type="ORF">BCR37DRAFT_390554</name>
</gene>
<dbReference type="GeneID" id="63787473"/>
<dbReference type="EMBL" id="MCFI01000002">
    <property type="protein sequence ID" value="ORY86817.1"/>
    <property type="molecule type" value="Genomic_DNA"/>
</dbReference>
<comment type="caution">
    <text evidence="3">The sequence shown here is derived from an EMBL/GenBank/DDBJ whole genome shotgun (WGS) entry which is preliminary data.</text>
</comment>
<feature type="region of interest" description="Disordered" evidence="1">
    <location>
        <begin position="206"/>
        <end position="236"/>
    </location>
</feature>
<protein>
    <recommendedName>
        <fullName evidence="2">Domain of unknown function at the cortex 1 domain-containing protein</fullName>
    </recommendedName>
</protein>
<evidence type="ECO:0000259" key="2">
    <source>
        <dbReference type="Pfam" id="PF08588"/>
    </source>
</evidence>
<evidence type="ECO:0000313" key="3">
    <source>
        <dbReference type="EMBL" id="ORY86817.1"/>
    </source>
</evidence>
<dbReference type="AlphaFoldDB" id="A0A1Y2FTA2"/>
<dbReference type="PANTHER" id="PTHR34826:SF1">
    <property type="entry name" value="UPF0590 PROTEIN C594.01"/>
    <property type="match status" value="1"/>
</dbReference>
<dbReference type="Proteomes" id="UP000193685">
    <property type="component" value="Unassembled WGS sequence"/>
</dbReference>
<keyword evidence="4" id="KW-1185">Reference proteome</keyword>
<feature type="compositionally biased region" description="Basic and acidic residues" evidence="1">
    <location>
        <begin position="380"/>
        <end position="398"/>
    </location>
</feature>
<organism evidence="3 4">
    <name type="scientific">Protomyces lactucae-debilis</name>
    <dbReference type="NCBI Taxonomy" id="2754530"/>
    <lineage>
        <taxon>Eukaryota</taxon>
        <taxon>Fungi</taxon>
        <taxon>Dikarya</taxon>
        <taxon>Ascomycota</taxon>
        <taxon>Taphrinomycotina</taxon>
        <taxon>Taphrinomycetes</taxon>
        <taxon>Taphrinales</taxon>
        <taxon>Protomycetaceae</taxon>
        <taxon>Protomyces</taxon>
    </lineage>
</organism>
<feature type="region of interest" description="Disordered" evidence="1">
    <location>
        <begin position="250"/>
        <end position="284"/>
    </location>
</feature>
<feature type="compositionally biased region" description="Polar residues" evidence="1">
    <location>
        <begin position="206"/>
        <end position="223"/>
    </location>
</feature>
<dbReference type="PANTHER" id="PTHR34826">
    <property type="entry name" value="UPF0590 PROTEIN C409.17C"/>
    <property type="match status" value="1"/>
</dbReference>
<dbReference type="Pfam" id="PF08588">
    <property type="entry name" value="Duc1"/>
    <property type="match status" value="2"/>
</dbReference>
<sequence>MPMKLRVQIGSNAQDLQTAWVNCEDKPTEVENDYWIGRVFVRVRDFDGLTPDGSLPQSHSPYFEGRNRKFHIQAEGRFKKPYNGDQVWFGTQFDHMIDNFPETLFNTGMRIAKYIDPATFYDKASAQPYIMSPYLACVNTLSAWPAPSRAHDAVLTLENGQAPTESDDEHNEDDVPVAQVEHTKKQAIAKPIRYWSFAGFREDETGNTLTRKMSRSSQLSQVPTEPGEDGRPRSGSVVTTVSARFNPDAAVVSGHPSHPHALRRLGSYSRLGGPSEAEGTSPAAAFHSHSLTVYPEISSEDEDDDGMSFHTAFEDQYEEVVAADGTKVVKKKKGLSVKKVRKSLHIPSAKTIERNMRSLSIKRKDKAKPPKSTVPGSVASDERKSGEESRGGSRRSLDLMRPFRSSHKHDKEASTPPSSSTSTTRHSIALDHDIAARQRAAVGATPALPSIQTTQLPAGSEARAPHSAGPTLSTSDAPVLSKTPLRVLPENGVDDATHDSTERIAPLSHSDRKDSIKTQASASALSTTSSGLASESDGLATRSTTEQSLASSATPASPRVSTSGPTSGSRFPSKTAGAQQQIRADALAISDASKLSRISHRFDEQLGPWRFSNPAIEPIEDTAFIDGGALETVKDRRRHFAKSKENREDFEFDVDIVYCMSFFLPYMNFNTFDIKLGPLGTNLRKYVQDQPVRYMARSADDPSEVFFLINFELVEV</sequence>
<feature type="domain" description="Domain of unknown function at the cortex 1" evidence="2">
    <location>
        <begin position="617"/>
        <end position="714"/>
    </location>
</feature>
<feature type="compositionally biased region" description="Polar residues" evidence="1">
    <location>
        <begin position="541"/>
        <end position="577"/>
    </location>
</feature>
<feature type="compositionally biased region" description="Low complexity" evidence="1">
    <location>
        <begin position="414"/>
        <end position="424"/>
    </location>
</feature>
<feature type="compositionally biased region" description="Low complexity" evidence="1">
    <location>
        <begin position="520"/>
        <end position="536"/>
    </location>
</feature>
<dbReference type="InterPro" id="IPR013897">
    <property type="entry name" value="Duc1"/>
</dbReference>
<dbReference type="RefSeq" id="XP_040727673.1">
    <property type="nucleotide sequence ID" value="XM_040870874.1"/>
</dbReference>
<proteinExistence type="predicted"/>
<evidence type="ECO:0000256" key="1">
    <source>
        <dbReference type="SAM" id="MobiDB-lite"/>
    </source>
</evidence>
<dbReference type="OMA" id="APFNAGM"/>
<dbReference type="OrthoDB" id="2119945at2759"/>
<feature type="region of interest" description="Disordered" evidence="1">
    <location>
        <begin position="455"/>
        <end position="577"/>
    </location>
</feature>
<evidence type="ECO:0000313" key="4">
    <source>
        <dbReference type="Proteomes" id="UP000193685"/>
    </source>
</evidence>
<accession>A0A1Y2FTA2</accession>
<feature type="domain" description="Domain of unknown function at the cortex 1" evidence="2">
    <location>
        <begin position="4"/>
        <end position="175"/>
    </location>
</feature>
<reference evidence="3 4" key="1">
    <citation type="submission" date="2016-07" db="EMBL/GenBank/DDBJ databases">
        <title>Pervasive Adenine N6-methylation of Active Genes in Fungi.</title>
        <authorList>
            <consortium name="DOE Joint Genome Institute"/>
            <person name="Mondo S.J."/>
            <person name="Dannebaum R.O."/>
            <person name="Kuo R.C."/>
            <person name="Labutti K."/>
            <person name="Haridas S."/>
            <person name="Kuo A."/>
            <person name="Salamov A."/>
            <person name="Ahrendt S.R."/>
            <person name="Lipzen A."/>
            <person name="Sullivan W."/>
            <person name="Andreopoulos W.B."/>
            <person name="Clum A."/>
            <person name="Lindquist E."/>
            <person name="Daum C."/>
            <person name="Ramamoorthy G.K."/>
            <person name="Gryganskyi A."/>
            <person name="Culley D."/>
            <person name="Magnuson J.K."/>
            <person name="James T.Y."/>
            <person name="O'Malley M.A."/>
            <person name="Stajich J.E."/>
            <person name="Spatafora J.W."/>
            <person name="Visel A."/>
            <person name="Grigoriev I.V."/>
        </authorList>
    </citation>
    <scope>NUCLEOTIDE SEQUENCE [LARGE SCALE GENOMIC DNA]</scope>
    <source>
        <strain evidence="3 4">12-1054</strain>
    </source>
</reference>
<feature type="region of interest" description="Disordered" evidence="1">
    <location>
        <begin position="348"/>
        <end position="426"/>
    </location>
</feature>